<organism evidence="3 4">
    <name type="scientific">Convivina praedatoris</name>
    <dbReference type="NCBI Taxonomy" id="2880963"/>
    <lineage>
        <taxon>Bacteria</taxon>
        <taxon>Bacillati</taxon>
        <taxon>Bacillota</taxon>
        <taxon>Bacilli</taxon>
        <taxon>Lactobacillales</taxon>
        <taxon>Lactobacillaceae</taxon>
        <taxon>Convivina</taxon>
    </lineage>
</organism>
<dbReference type="CDD" id="cd04301">
    <property type="entry name" value="NAT_SF"/>
    <property type="match status" value="1"/>
</dbReference>
<dbReference type="Pfam" id="PF14542">
    <property type="entry name" value="Acetyltransf_CG"/>
    <property type="match status" value="1"/>
</dbReference>
<feature type="domain" description="N-acetyltransferase" evidence="2">
    <location>
        <begin position="2"/>
        <end position="91"/>
    </location>
</feature>
<evidence type="ECO:0000313" key="3">
    <source>
        <dbReference type="EMBL" id="CAH1856009.1"/>
    </source>
</evidence>
<name>A0ABM9D4T6_9LACO</name>
<dbReference type="PROSITE" id="PS51186">
    <property type="entry name" value="GNAT"/>
    <property type="match status" value="1"/>
</dbReference>
<gene>
    <name evidence="3" type="primary">yjdJ</name>
    <name evidence="3" type="ORF">LMG032447_01199</name>
</gene>
<evidence type="ECO:0008006" key="5">
    <source>
        <dbReference type="Google" id="ProtNLM"/>
    </source>
</evidence>
<dbReference type="EMBL" id="CAKOEU010000006">
    <property type="protein sequence ID" value="CAH1856009.1"/>
    <property type="molecule type" value="Genomic_DNA"/>
</dbReference>
<keyword evidence="4" id="KW-1185">Reference proteome</keyword>
<protein>
    <recommendedName>
        <fullName evidence="5">N-acetyltransferase domain-containing protein</fullName>
    </recommendedName>
</protein>
<dbReference type="PANTHER" id="PTHR31435">
    <property type="entry name" value="PROTEIN NATD1"/>
    <property type="match status" value="1"/>
</dbReference>
<dbReference type="InterPro" id="IPR000182">
    <property type="entry name" value="GNAT_dom"/>
</dbReference>
<reference evidence="3" key="1">
    <citation type="submission" date="2022-03" db="EMBL/GenBank/DDBJ databases">
        <authorList>
            <person name="Hettiarachchi G."/>
        </authorList>
    </citation>
    <scope>NUCLEOTIDE SEQUENCE</scope>
    <source>
        <strain evidence="3">LMG 32447</strain>
    </source>
</reference>
<evidence type="ECO:0000313" key="4">
    <source>
        <dbReference type="Proteomes" id="UP000838102"/>
    </source>
</evidence>
<dbReference type="SUPFAM" id="SSF55729">
    <property type="entry name" value="Acyl-CoA N-acyltransferases (Nat)"/>
    <property type="match status" value="1"/>
</dbReference>
<evidence type="ECO:0000259" key="1">
    <source>
        <dbReference type="PROSITE" id="PS51186"/>
    </source>
</evidence>
<dbReference type="PROSITE" id="PS51729">
    <property type="entry name" value="GNAT_YJDJ"/>
    <property type="match status" value="1"/>
</dbReference>
<dbReference type="PANTHER" id="PTHR31435:SF10">
    <property type="entry name" value="BSR4717 PROTEIN"/>
    <property type="match status" value="1"/>
</dbReference>
<dbReference type="InterPro" id="IPR016181">
    <property type="entry name" value="Acyl_CoA_acyltransferase"/>
</dbReference>
<dbReference type="Proteomes" id="UP000838102">
    <property type="component" value="Unassembled WGS sequence"/>
</dbReference>
<comment type="caution">
    <text evidence="3">The sequence shown here is derived from an EMBL/GenBank/DDBJ whole genome shotgun (WGS) entry which is preliminary data.</text>
</comment>
<dbReference type="RefSeq" id="WP_248706567.1">
    <property type="nucleotide sequence ID" value="NZ_CAKOET010000007.1"/>
</dbReference>
<accession>A0ABM9D4T6</accession>
<sequence>MEFQHEQGRYYYLAANTLLAEITYQANSDNTILAIDHTFVDPSLRGQGVAQQLVQAVVSLARENHQKIQPLCSYAIAFFERYHDDYQDVLI</sequence>
<dbReference type="InterPro" id="IPR045057">
    <property type="entry name" value="Gcn5-rel_NAT"/>
</dbReference>
<feature type="domain" description="N-acetyltransferase" evidence="1">
    <location>
        <begin position="1"/>
        <end position="91"/>
    </location>
</feature>
<dbReference type="InterPro" id="IPR031165">
    <property type="entry name" value="GNAT_YJDJ"/>
</dbReference>
<proteinExistence type="predicted"/>
<evidence type="ECO:0000259" key="2">
    <source>
        <dbReference type="PROSITE" id="PS51729"/>
    </source>
</evidence>
<dbReference type="Gene3D" id="3.40.630.30">
    <property type="match status" value="1"/>
</dbReference>